<feature type="chain" id="PRO_5007377913" description="Catalase" evidence="16">
    <location>
        <begin position="29"/>
        <end position="511"/>
    </location>
</feature>
<evidence type="ECO:0000256" key="6">
    <source>
        <dbReference type="ARBA" id="ARBA00022559"/>
    </source>
</evidence>
<dbReference type="Pfam" id="PF00199">
    <property type="entry name" value="Catalase"/>
    <property type="match status" value="1"/>
</dbReference>
<evidence type="ECO:0000256" key="7">
    <source>
        <dbReference type="ARBA" id="ARBA00022617"/>
    </source>
</evidence>
<feature type="active site" evidence="13">
    <location>
        <position position="79"/>
    </location>
</feature>
<keyword evidence="8 14" id="KW-0479">Metal-binding</keyword>
<evidence type="ECO:0000259" key="17">
    <source>
        <dbReference type="SMART" id="SM01060"/>
    </source>
</evidence>
<dbReference type="PIRSF" id="PIRSF038928">
    <property type="entry name" value="Catalase_clade1-3"/>
    <property type="match status" value="1"/>
</dbReference>
<dbReference type="Pfam" id="PF06628">
    <property type="entry name" value="Catalase-rel"/>
    <property type="match status" value="1"/>
</dbReference>
<evidence type="ECO:0000313" key="18">
    <source>
        <dbReference type="EMBL" id="CEA00871.1"/>
    </source>
</evidence>
<gene>
    <name evidence="18" type="ORF">BN1049_00205</name>
</gene>
<evidence type="ECO:0000256" key="8">
    <source>
        <dbReference type="ARBA" id="ARBA00022723"/>
    </source>
</evidence>
<dbReference type="FunFam" id="2.40.180.10:FF:000002">
    <property type="entry name" value="Catalase"/>
    <property type="match status" value="1"/>
</dbReference>
<keyword evidence="16" id="KW-0732">Signal</keyword>
<feature type="binding site" description="axial binding residue" evidence="14">
    <location>
        <position position="359"/>
    </location>
    <ligand>
        <name>heme</name>
        <dbReference type="ChEBI" id="CHEBI:30413"/>
    </ligand>
    <ligandPart>
        <name>Fe</name>
        <dbReference type="ChEBI" id="CHEBI:18248"/>
    </ligandPart>
</feature>
<keyword evidence="7 14" id="KW-0349">Heme</keyword>
<dbReference type="PRINTS" id="PR00067">
    <property type="entry name" value="CATALASE"/>
</dbReference>
<dbReference type="GO" id="GO:0046872">
    <property type="term" value="F:metal ion binding"/>
    <property type="evidence" value="ECO:0007669"/>
    <property type="project" value="UniProtKB-KW"/>
</dbReference>
<evidence type="ECO:0000256" key="16">
    <source>
        <dbReference type="SAM" id="SignalP"/>
    </source>
</evidence>
<dbReference type="GO" id="GO:0020037">
    <property type="term" value="F:heme binding"/>
    <property type="evidence" value="ECO:0007669"/>
    <property type="project" value="InterPro"/>
</dbReference>
<feature type="domain" description="Catalase core" evidence="17">
    <location>
        <begin position="32"/>
        <end position="412"/>
    </location>
</feature>
<dbReference type="SUPFAM" id="SSF56634">
    <property type="entry name" value="Heme-dependent catalase-like"/>
    <property type="match status" value="1"/>
</dbReference>
<dbReference type="PROSITE" id="PS00438">
    <property type="entry name" value="CATALASE_2"/>
    <property type="match status" value="1"/>
</dbReference>
<dbReference type="Gene3D" id="2.40.180.10">
    <property type="entry name" value="Catalase core domain"/>
    <property type="match status" value="1"/>
</dbReference>
<dbReference type="EC" id="1.11.1.6" evidence="4 15"/>
<evidence type="ECO:0000256" key="10">
    <source>
        <dbReference type="ARBA" id="ARBA00023004"/>
    </source>
</evidence>
<dbReference type="InterPro" id="IPR024708">
    <property type="entry name" value="Catalase_AS"/>
</dbReference>
<feature type="signal peptide" evidence="16">
    <location>
        <begin position="1"/>
        <end position="28"/>
    </location>
</feature>
<evidence type="ECO:0000256" key="9">
    <source>
        <dbReference type="ARBA" id="ARBA00023002"/>
    </source>
</evidence>
<feature type="active site" evidence="13">
    <location>
        <position position="151"/>
    </location>
</feature>
<evidence type="ECO:0000256" key="11">
    <source>
        <dbReference type="ARBA" id="ARBA00023324"/>
    </source>
</evidence>
<proteinExistence type="inferred from homology"/>
<comment type="function">
    <text evidence="2">Decomposes hydrogen peroxide into water and oxygen; serves to protect cells from the toxic effects of hydrogen peroxide.</text>
</comment>
<dbReference type="InterPro" id="IPR024711">
    <property type="entry name" value="Catalase_clade1/3"/>
</dbReference>
<dbReference type="PANTHER" id="PTHR11465:SF23">
    <property type="entry name" value="CATALASE-2"/>
    <property type="match status" value="1"/>
</dbReference>
<evidence type="ECO:0000256" key="2">
    <source>
        <dbReference type="ARBA" id="ARBA00002974"/>
    </source>
</evidence>
<evidence type="ECO:0000256" key="3">
    <source>
        <dbReference type="ARBA" id="ARBA00005329"/>
    </source>
</evidence>
<dbReference type="InterPro" id="IPR018028">
    <property type="entry name" value="Catalase"/>
</dbReference>
<dbReference type="InterPro" id="IPR002226">
    <property type="entry name" value="Catalase_haem_BS"/>
</dbReference>
<dbReference type="GO" id="GO:0004096">
    <property type="term" value="F:catalase activity"/>
    <property type="evidence" value="ECO:0007669"/>
    <property type="project" value="UniProtKB-EC"/>
</dbReference>
<dbReference type="PATRIC" id="fig|1461581.3.peg.200"/>
<dbReference type="GO" id="GO:0005737">
    <property type="term" value="C:cytoplasm"/>
    <property type="evidence" value="ECO:0007669"/>
    <property type="project" value="TreeGrafter"/>
</dbReference>
<dbReference type="InterPro" id="IPR010582">
    <property type="entry name" value="Catalase_immune_responsive"/>
</dbReference>
<dbReference type="EMBL" id="LM997413">
    <property type="protein sequence ID" value="CEA00871.1"/>
    <property type="molecule type" value="Genomic_DNA"/>
</dbReference>
<accession>A0A078M876</accession>
<reference evidence="18" key="1">
    <citation type="submission" date="2014-07" db="EMBL/GenBank/DDBJ databases">
        <authorList>
            <person name="Urmite Genomes Urmite Genomes"/>
        </authorList>
    </citation>
    <scope>NUCLEOTIDE SEQUENCE</scope>
    <source>
        <strain evidence="18">12M76_air</strain>
    </source>
</reference>
<keyword evidence="10 14" id="KW-0408">Iron</keyword>
<evidence type="ECO:0000256" key="14">
    <source>
        <dbReference type="PIRSR" id="PIRSR038928-2"/>
    </source>
</evidence>
<dbReference type="SMART" id="SM01060">
    <property type="entry name" value="Catalase"/>
    <property type="match status" value="1"/>
</dbReference>
<evidence type="ECO:0000256" key="13">
    <source>
        <dbReference type="PIRSR" id="PIRSR038928-1"/>
    </source>
</evidence>
<sequence length="511" mass="57018">MKFNFRAAPALCLSAAALAGTLSLSTQAAELTRDNGALVGDNQNSQTAGANGPVLLQDVQLLQKLQRFDRERIPERVVHARGTGAHGEFTATADLSDLTMASLFREGKTTPVFVRFSTVVHGNHSPETLRDPRGFATKFYTEDGNWDLVGNNFPTFFIRDAMKFPDMVHAFKPDPDKNFGTDKTLFDFFSHVPESTHTLTLLYSNQGTPASYRQMDGSSVHAYKFVNDEGEYNYVKFNWKSQQGVKNLDPQQVERIQGKDFNHMSRDLISAINEGDYPKWDLYVQIIKPEDMGNFEFDPLDPTKTWPDVPETKVGTMVLNRNPANVFQETEQAAMAPSNTIPGIEPSEDRLLQGRLFSYADTQMYRLGANHQFLPINQAKAAVNNNNQNGAANTGARTGEVNYEPSRMAPKPQAEAARYSELPLTGTTQQRKIYKEQNFKQAGDLYRSFTRKEQKDLVKSLGEALGNAEDEAKHHMLSFFYKADADYGKGLTKVAAGDLSRVQALAAQLQD</sequence>
<evidence type="ECO:0000256" key="4">
    <source>
        <dbReference type="ARBA" id="ARBA00012314"/>
    </source>
</evidence>
<comment type="cofactor">
    <cofactor evidence="1 14">
        <name>heme</name>
        <dbReference type="ChEBI" id="CHEBI:30413"/>
    </cofactor>
</comment>
<dbReference type="PANTHER" id="PTHR11465">
    <property type="entry name" value="CATALASE"/>
    <property type="match status" value="1"/>
</dbReference>
<evidence type="ECO:0000256" key="1">
    <source>
        <dbReference type="ARBA" id="ARBA00001971"/>
    </source>
</evidence>
<dbReference type="RefSeq" id="WP_082049954.1">
    <property type="nucleotide sequence ID" value="NZ_LK391969.1"/>
</dbReference>
<organism evidence="18">
    <name type="scientific">Pseudomonas saudimassiliensis</name>
    <dbReference type="NCBI Taxonomy" id="1461581"/>
    <lineage>
        <taxon>Bacteria</taxon>
        <taxon>Pseudomonadati</taxon>
        <taxon>Pseudomonadota</taxon>
        <taxon>Gammaproteobacteria</taxon>
        <taxon>Pseudomonadales</taxon>
        <taxon>Pseudomonadaceae</taxon>
        <taxon>Pseudomonas</taxon>
    </lineage>
</organism>
<dbReference type="PROSITE" id="PS00437">
    <property type="entry name" value="CATALASE_1"/>
    <property type="match status" value="1"/>
</dbReference>
<dbReference type="EMBL" id="LK391969">
    <property type="protein sequence ID" value="CEF25303.1"/>
    <property type="molecule type" value="Genomic_DNA"/>
</dbReference>
<evidence type="ECO:0000256" key="12">
    <source>
        <dbReference type="ARBA" id="ARBA00049254"/>
    </source>
</evidence>
<dbReference type="InterPro" id="IPR020835">
    <property type="entry name" value="Catalase_sf"/>
</dbReference>
<dbReference type="CDD" id="cd08154">
    <property type="entry name" value="catalase_clade_1"/>
    <property type="match status" value="1"/>
</dbReference>
<evidence type="ECO:0000256" key="5">
    <source>
        <dbReference type="ARBA" id="ARBA00014132"/>
    </source>
</evidence>
<keyword evidence="11 15" id="KW-0376">Hydrogen peroxide</keyword>
<keyword evidence="6 15" id="KW-0575">Peroxidase</keyword>
<name>A0A078M876_9PSED</name>
<dbReference type="InterPro" id="IPR011614">
    <property type="entry name" value="Catalase_core"/>
</dbReference>
<dbReference type="OrthoDB" id="9761719at2"/>
<dbReference type="PROSITE" id="PS51402">
    <property type="entry name" value="CATALASE_3"/>
    <property type="match status" value="1"/>
</dbReference>
<protein>
    <recommendedName>
        <fullName evidence="5 15">Catalase</fullName>
        <ecNumber evidence="4 15">1.11.1.6</ecNumber>
    </recommendedName>
</protein>
<comment type="catalytic activity">
    <reaction evidence="12 15">
        <text>2 H2O2 = O2 + 2 H2O</text>
        <dbReference type="Rhea" id="RHEA:20309"/>
        <dbReference type="ChEBI" id="CHEBI:15377"/>
        <dbReference type="ChEBI" id="CHEBI:15379"/>
        <dbReference type="ChEBI" id="CHEBI:16240"/>
        <dbReference type="EC" id="1.11.1.6"/>
    </reaction>
</comment>
<comment type="similarity">
    <text evidence="3 15">Belongs to the catalase family.</text>
</comment>
<dbReference type="AlphaFoldDB" id="A0A078M876"/>
<dbReference type="GO" id="GO:0042744">
    <property type="term" value="P:hydrogen peroxide catabolic process"/>
    <property type="evidence" value="ECO:0007669"/>
    <property type="project" value="UniProtKB-KW"/>
</dbReference>
<keyword evidence="9 15" id="KW-0560">Oxidoreductase</keyword>
<evidence type="ECO:0000256" key="15">
    <source>
        <dbReference type="RuleBase" id="RU000498"/>
    </source>
</evidence>
<dbReference type="GO" id="GO:0042542">
    <property type="term" value="P:response to hydrogen peroxide"/>
    <property type="evidence" value="ECO:0007669"/>
    <property type="project" value="TreeGrafter"/>
</dbReference>